<feature type="transmembrane region" description="Helical" evidence="1">
    <location>
        <begin position="39"/>
        <end position="57"/>
    </location>
</feature>
<feature type="transmembrane region" description="Helical" evidence="1">
    <location>
        <begin position="7"/>
        <end position="33"/>
    </location>
</feature>
<evidence type="ECO:0000256" key="1">
    <source>
        <dbReference type="SAM" id="Phobius"/>
    </source>
</evidence>
<gene>
    <name evidence="2" type="ORF">S03H2_58638</name>
</gene>
<accession>X1L565</accession>
<name>X1L565_9ZZZZ</name>
<proteinExistence type="predicted"/>
<dbReference type="AlphaFoldDB" id="X1L565"/>
<organism evidence="2">
    <name type="scientific">marine sediment metagenome</name>
    <dbReference type="NCBI Taxonomy" id="412755"/>
    <lineage>
        <taxon>unclassified sequences</taxon>
        <taxon>metagenomes</taxon>
        <taxon>ecological metagenomes</taxon>
    </lineage>
</organism>
<keyword evidence="1" id="KW-0472">Membrane</keyword>
<evidence type="ECO:0000313" key="2">
    <source>
        <dbReference type="EMBL" id="GAH89323.1"/>
    </source>
</evidence>
<sequence length="65" mass="7076">MKLLKDFGVTALFGVLVICGSFIMLGLGIWLKLVSFQDILPMIGAWVGAVVSAYFVVKAVRDTKQ</sequence>
<keyword evidence="1" id="KW-1133">Transmembrane helix</keyword>
<keyword evidence="1" id="KW-0812">Transmembrane</keyword>
<comment type="caution">
    <text evidence="2">The sequence shown here is derived from an EMBL/GenBank/DDBJ whole genome shotgun (WGS) entry which is preliminary data.</text>
</comment>
<protein>
    <submittedName>
        <fullName evidence="2">Uncharacterized protein</fullName>
    </submittedName>
</protein>
<dbReference type="EMBL" id="BARU01037660">
    <property type="protein sequence ID" value="GAH89323.1"/>
    <property type="molecule type" value="Genomic_DNA"/>
</dbReference>
<reference evidence="2" key="1">
    <citation type="journal article" date="2014" name="Front. Microbiol.">
        <title>High frequency of phylogenetically diverse reductive dehalogenase-homologous genes in deep subseafloor sedimentary metagenomes.</title>
        <authorList>
            <person name="Kawai M."/>
            <person name="Futagami T."/>
            <person name="Toyoda A."/>
            <person name="Takaki Y."/>
            <person name="Nishi S."/>
            <person name="Hori S."/>
            <person name="Arai W."/>
            <person name="Tsubouchi T."/>
            <person name="Morono Y."/>
            <person name="Uchiyama I."/>
            <person name="Ito T."/>
            <person name="Fujiyama A."/>
            <person name="Inagaki F."/>
            <person name="Takami H."/>
        </authorList>
    </citation>
    <scope>NUCLEOTIDE SEQUENCE</scope>
    <source>
        <strain evidence="2">Expedition CK06-06</strain>
    </source>
</reference>